<gene>
    <name evidence="2" type="ORF">RIF29_35111</name>
</gene>
<keyword evidence="3" id="KW-1185">Reference proteome</keyword>
<accession>A0AAN9HV05</accession>
<organism evidence="2 3">
    <name type="scientific">Crotalaria pallida</name>
    <name type="common">Smooth rattlebox</name>
    <name type="synonym">Crotalaria striata</name>
    <dbReference type="NCBI Taxonomy" id="3830"/>
    <lineage>
        <taxon>Eukaryota</taxon>
        <taxon>Viridiplantae</taxon>
        <taxon>Streptophyta</taxon>
        <taxon>Embryophyta</taxon>
        <taxon>Tracheophyta</taxon>
        <taxon>Spermatophyta</taxon>
        <taxon>Magnoliopsida</taxon>
        <taxon>eudicotyledons</taxon>
        <taxon>Gunneridae</taxon>
        <taxon>Pentapetalae</taxon>
        <taxon>rosids</taxon>
        <taxon>fabids</taxon>
        <taxon>Fabales</taxon>
        <taxon>Fabaceae</taxon>
        <taxon>Papilionoideae</taxon>
        <taxon>50 kb inversion clade</taxon>
        <taxon>genistoids sensu lato</taxon>
        <taxon>core genistoids</taxon>
        <taxon>Crotalarieae</taxon>
        <taxon>Crotalaria</taxon>
    </lineage>
</organism>
<dbReference type="Proteomes" id="UP001372338">
    <property type="component" value="Unassembled WGS sequence"/>
</dbReference>
<name>A0AAN9HV05_CROPI</name>
<dbReference type="EMBL" id="JAYWIO010000007">
    <property type="protein sequence ID" value="KAK7251693.1"/>
    <property type="molecule type" value="Genomic_DNA"/>
</dbReference>
<proteinExistence type="predicted"/>
<evidence type="ECO:0000256" key="1">
    <source>
        <dbReference type="SAM" id="SignalP"/>
    </source>
</evidence>
<evidence type="ECO:0000313" key="3">
    <source>
        <dbReference type="Proteomes" id="UP001372338"/>
    </source>
</evidence>
<feature type="chain" id="PRO_5042935119" description="Secreted protein" evidence="1">
    <location>
        <begin position="24"/>
        <end position="68"/>
    </location>
</feature>
<protein>
    <recommendedName>
        <fullName evidence="4">Secreted protein</fullName>
    </recommendedName>
</protein>
<sequence>MHRFLGLHLNIFLSLTFSHFSHPHTIVTVHCPRKGFSTNLAPLLQTVVLLQQFTTAQWPLISSMNGVL</sequence>
<evidence type="ECO:0000313" key="2">
    <source>
        <dbReference type="EMBL" id="KAK7251693.1"/>
    </source>
</evidence>
<reference evidence="2 3" key="1">
    <citation type="submission" date="2024-01" db="EMBL/GenBank/DDBJ databases">
        <title>The genomes of 5 underutilized Papilionoideae crops provide insights into root nodulation and disease resistanc.</title>
        <authorList>
            <person name="Yuan L."/>
        </authorList>
    </citation>
    <scope>NUCLEOTIDE SEQUENCE [LARGE SCALE GENOMIC DNA]</scope>
    <source>
        <strain evidence="2">ZHUSHIDOU_FW_LH</strain>
        <tissue evidence="2">Leaf</tissue>
    </source>
</reference>
<keyword evidence="1" id="KW-0732">Signal</keyword>
<dbReference type="AlphaFoldDB" id="A0AAN9HV05"/>
<feature type="signal peptide" evidence="1">
    <location>
        <begin position="1"/>
        <end position="23"/>
    </location>
</feature>
<comment type="caution">
    <text evidence="2">The sequence shown here is derived from an EMBL/GenBank/DDBJ whole genome shotgun (WGS) entry which is preliminary data.</text>
</comment>
<evidence type="ECO:0008006" key="4">
    <source>
        <dbReference type="Google" id="ProtNLM"/>
    </source>
</evidence>